<sequence length="86" mass="9288">MGMLNEQHLPVKAVISIYSYQSLMACSNLGVNHGSSVKMFVKAEFWSQGVGSQMQRFCGVALFKFSDASVSLGVGILIRFILPASA</sequence>
<evidence type="ECO:0000313" key="1">
    <source>
        <dbReference type="Proteomes" id="UP000036681"/>
    </source>
</evidence>
<reference evidence="2" key="1">
    <citation type="submission" date="2017-02" db="UniProtKB">
        <authorList>
            <consortium name="WormBaseParasite"/>
        </authorList>
    </citation>
    <scope>IDENTIFICATION</scope>
</reference>
<organism evidence="1 2">
    <name type="scientific">Ascaris lumbricoides</name>
    <name type="common">Giant roundworm</name>
    <dbReference type="NCBI Taxonomy" id="6252"/>
    <lineage>
        <taxon>Eukaryota</taxon>
        <taxon>Metazoa</taxon>
        <taxon>Ecdysozoa</taxon>
        <taxon>Nematoda</taxon>
        <taxon>Chromadorea</taxon>
        <taxon>Rhabditida</taxon>
        <taxon>Spirurina</taxon>
        <taxon>Ascaridomorpha</taxon>
        <taxon>Ascaridoidea</taxon>
        <taxon>Ascarididae</taxon>
        <taxon>Ascaris</taxon>
    </lineage>
</organism>
<keyword evidence="1" id="KW-1185">Reference proteome</keyword>
<protein>
    <submittedName>
        <fullName evidence="2">N-acetyltransferase domain-containing protein</fullName>
    </submittedName>
</protein>
<evidence type="ECO:0000313" key="2">
    <source>
        <dbReference type="WBParaSite" id="ALUE_0001376001-mRNA-1"/>
    </source>
</evidence>
<name>A0A0M3I8R0_ASCLU</name>
<accession>A0A0M3I8R0</accession>
<proteinExistence type="predicted"/>
<dbReference type="WBParaSite" id="ALUE_0001376001-mRNA-1">
    <property type="protein sequence ID" value="ALUE_0001376001-mRNA-1"/>
    <property type="gene ID" value="ALUE_0001376001"/>
</dbReference>
<dbReference type="AlphaFoldDB" id="A0A0M3I8R0"/>
<dbReference type="Proteomes" id="UP000036681">
    <property type="component" value="Unplaced"/>
</dbReference>